<comment type="caution">
    <text evidence="2">The sequence shown here is derived from an EMBL/GenBank/DDBJ whole genome shotgun (WGS) entry which is preliminary data.</text>
</comment>
<protein>
    <submittedName>
        <fullName evidence="2">GyrI-like domain-containing protein</fullName>
    </submittedName>
</protein>
<proteinExistence type="predicted"/>
<dbReference type="PIRSF" id="PIRSF031644">
    <property type="entry name" value="UCP031644"/>
    <property type="match status" value="1"/>
</dbReference>
<reference evidence="2 3" key="1">
    <citation type="submission" date="2024-09" db="EMBL/GenBank/DDBJ databases">
        <title>Laminarin stimulates single cell rates of sulfate reduction while oxygen inhibits transcriptomic activity in coastal marine sediment.</title>
        <authorList>
            <person name="Lindsay M."/>
            <person name="Orcutt B."/>
            <person name="Emerson D."/>
            <person name="Stepanauskas R."/>
            <person name="D'Angelo T."/>
        </authorList>
    </citation>
    <scope>NUCLEOTIDE SEQUENCE [LARGE SCALE GENOMIC DNA]</scope>
    <source>
        <strain evidence="2">SAG AM-311-K15</strain>
    </source>
</reference>
<evidence type="ECO:0000313" key="2">
    <source>
        <dbReference type="EMBL" id="MFC1850189.1"/>
    </source>
</evidence>
<dbReference type="Gene3D" id="3.20.80.10">
    <property type="entry name" value="Regulatory factor, effector binding domain"/>
    <property type="match status" value="1"/>
</dbReference>
<feature type="domain" description="GyrI-like small molecule binding" evidence="1">
    <location>
        <begin position="20"/>
        <end position="198"/>
    </location>
</feature>
<gene>
    <name evidence="2" type="ORF">ACFL27_08365</name>
</gene>
<dbReference type="Pfam" id="PF06445">
    <property type="entry name" value="GyrI-like"/>
    <property type="match status" value="1"/>
</dbReference>
<evidence type="ECO:0000259" key="1">
    <source>
        <dbReference type="Pfam" id="PF06445"/>
    </source>
</evidence>
<dbReference type="EMBL" id="JBHPBY010000082">
    <property type="protein sequence ID" value="MFC1850189.1"/>
    <property type="molecule type" value="Genomic_DNA"/>
</dbReference>
<accession>A0ABV6YVF8</accession>
<dbReference type="InterPro" id="IPR029442">
    <property type="entry name" value="GyrI-like"/>
</dbReference>
<dbReference type="Proteomes" id="UP001594351">
    <property type="component" value="Unassembled WGS sequence"/>
</dbReference>
<organism evidence="2 3">
    <name type="scientific">candidate division CSSED10-310 bacterium</name>
    <dbReference type="NCBI Taxonomy" id="2855610"/>
    <lineage>
        <taxon>Bacteria</taxon>
        <taxon>Bacteria division CSSED10-310</taxon>
    </lineage>
</organism>
<dbReference type="SUPFAM" id="SSF55136">
    <property type="entry name" value="Probable bacterial effector-binding domain"/>
    <property type="match status" value="1"/>
</dbReference>
<name>A0ABV6YVF8_UNCC1</name>
<sequence>MTKIDYKKKLKHLYLPSKKEIVFVEVPAMNFVMIDGQGDPNTAQSFKDAVESLYSVSYTLKFMVKKGELGLDYGVLPLEGLWWTENMAAFSVAEKDEWQWTLMIMQPEFITRELYEAALLKAGAKKKLVALDMIRYETFHEGSAAQILYIGPFAAEGPTIQSIHAAIHKKGQELTGKHHEIYLSDFRKTAPEKLKTVIR</sequence>
<dbReference type="InterPro" id="IPR011256">
    <property type="entry name" value="Reg_factor_effector_dom_sf"/>
</dbReference>
<keyword evidence="3" id="KW-1185">Reference proteome</keyword>
<evidence type="ECO:0000313" key="3">
    <source>
        <dbReference type="Proteomes" id="UP001594351"/>
    </source>
</evidence>
<dbReference type="InterPro" id="IPR008319">
    <property type="entry name" value="GyrI-like_CCH_Lin2189-like"/>
</dbReference>